<organism evidence="2 3">
    <name type="scientific">Cyanophage S-TIM5</name>
    <dbReference type="NCBI Taxonomy" id="1137745"/>
    <lineage>
        <taxon>Viruses</taxon>
        <taxon>Duplodnaviria</taxon>
        <taxon>Heunggongvirae</taxon>
        <taxon>Uroviricota</taxon>
        <taxon>Caudoviricetes</taxon>
        <taxon>Aurunvirus</taxon>
        <taxon>Aurunvirus STIM5</taxon>
    </lineage>
</organism>
<evidence type="ECO:0000256" key="1">
    <source>
        <dbReference type="SAM" id="MobiDB-lite"/>
    </source>
</evidence>
<dbReference type="KEGG" id="vg:14013922"/>
<name>H6WFZ4_9CAUD</name>
<sequence length="60" mass="6610">MEEKDLVVPEGWSTYSEKNVKKVEPGPQTGEDEYHSQYVDPDGKYGAAKSDKPDVSSYGG</sequence>
<evidence type="ECO:0000313" key="2">
    <source>
        <dbReference type="EMBL" id="AEZ65719.1"/>
    </source>
</evidence>
<evidence type="ECO:0000313" key="3">
    <source>
        <dbReference type="Proteomes" id="UP000007178"/>
    </source>
</evidence>
<accession>H6WFZ4</accession>
<proteinExistence type="predicted"/>
<protein>
    <submittedName>
        <fullName evidence="2">Virion structural protein and packaging</fullName>
    </submittedName>
</protein>
<feature type="region of interest" description="Disordered" evidence="1">
    <location>
        <begin position="16"/>
        <end position="60"/>
    </location>
</feature>
<keyword evidence="3" id="KW-1185">Reference proteome</keyword>
<dbReference type="Proteomes" id="UP000007178">
    <property type="component" value="Segment"/>
</dbReference>
<dbReference type="RefSeq" id="YP_007006132.1">
    <property type="nucleotide sequence ID" value="NC_019516.2"/>
</dbReference>
<dbReference type="EMBL" id="JQ245707">
    <property type="protein sequence ID" value="AEZ65719.1"/>
    <property type="molecule type" value="Genomic_DNA"/>
</dbReference>
<dbReference type="GeneID" id="14013922"/>
<reference evidence="2 3" key="1">
    <citation type="journal article" date="2012" name="Proc. Natl. Acad. Sci. U.S.A.">
        <title>A novel lineage of myoviruses infecting cyanobacteria is widespread in the oceans.</title>
        <authorList>
            <person name="Sabehi G."/>
            <person name="Shaulov L."/>
            <person name="Silver D.H."/>
            <person name="Yanai I."/>
            <person name="Harel A."/>
            <person name="Lindell D."/>
        </authorList>
    </citation>
    <scope>NUCLEOTIDE SEQUENCE [LARGE SCALE GENOMIC DNA]</scope>
</reference>